<feature type="transmembrane region" description="Helical" evidence="1">
    <location>
        <begin position="87"/>
        <end position="109"/>
    </location>
</feature>
<dbReference type="Pfam" id="PF03729">
    <property type="entry name" value="DUF308"/>
    <property type="match status" value="1"/>
</dbReference>
<feature type="transmembrane region" description="Helical" evidence="1">
    <location>
        <begin position="147"/>
        <end position="165"/>
    </location>
</feature>
<feature type="transmembrane region" description="Helical" evidence="1">
    <location>
        <begin position="57"/>
        <end position="80"/>
    </location>
</feature>
<keyword evidence="3" id="KW-1185">Reference proteome</keyword>
<dbReference type="PANTHER" id="PTHR34989">
    <property type="entry name" value="PROTEIN HDED"/>
    <property type="match status" value="1"/>
</dbReference>
<dbReference type="GO" id="GO:0005886">
    <property type="term" value="C:plasma membrane"/>
    <property type="evidence" value="ECO:0007669"/>
    <property type="project" value="TreeGrafter"/>
</dbReference>
<dbReference type="InterPro" id="IPR005325">
    <property type="entry name" value="DUF308_memb"/>
</dbReference>
<evidence type="ECO:0000256" key="1">
    <source>
        <dbReference type="SAM" id="Phobius"/>
    </source>
</evidence>
<sequence length="207" mass="22099">MSNPSEQSPARQSAVGQSPVEQYLAGVLSRSWWLLLLRGIAAIVFAIFAWLQPEITVAVLVLLFGAYSMADGILGIWTAISGRKDNAYWWVLLLWGLVGIGIGVLTVIAPAAVTLALLIYVAVWAIATGVLQIIAAVRLRKEIEGEWLLGLAGVLSVVFGILLVAQPGLGILTLLWLLAGYTLVFGIVLIVLAFKARSFGHKSGSHA</sequence>
<accession>A0A3M6QRJ0</accession>
<comment type="caution">
    <text evidence="2">The sequence shown here is derived from an EMBL/GenBank/DDBJ whole genome shotgun (WGS) entry which is preliminary data.</text>
</comment>
<keyword evidence="1" id="KW-1133">Transmembrane helix</keyword>
<keyword evidence="1" id="KW-0812">Transmembrane</keyword>
<gene>
    <name evidence="2" type="ORF">D8I35_14395</name>
</gene>
<feature type="transmembrane region" description="Helical" evidence="1">
    <location>
        <begin position="32"/>
        <end position="51"/>
    </location>
</feature>
<dbReference type="AlphaFoldDB" id="A0A3M6QRJ0"/>
<dbReference type="Proteomes" id="UP000278006">
    <property type="component" value="Unassembled WGS sequence"/>
</dbReference>
<dbReference type="PANTHER" id="PTHR34989:SF1">
    <property type="entry name" value="PROTEIN HDED"/>
    <property type="match status" value="1"/>
</dbReference>
<feature type="transmembrane region" description="Helical" evidence="1">
    <location>
        <begin position="171"/>
        <end position="194"/>
    </location>
</feature>
<dbReference type="InterPro" id="IPR052712">
    <property type="entry name" value="Acid_resist_chaperone_HdeD"/>
</dbReference>
<evidence type="ECO:0000313" key="3">
    <source>
        <dbReference type="Proteomes" id="UP000278006"/>
    </source>
</evidence>
<proteinExistence type="predicted"/>
<name>A0A3M6QRJ0_9BURK</name>
<feature type="transmembrane region" description="Helical" evidence="1">
    <location>
        <begin position="115"/>
        <end position="135"/>
    </location>
</feature>
<organism evidence="2 3">
    <name type="scientific">Corticibacter populi</name>
    <dbReference type="NCBI Taxonomy" id="1550736"/>
    <lineage>
        <taxon>Bacteria</taxon>
        <taxon>Pseudomonadati</taxon>
        <taxon>Pseudomonadota</taxon>
        <taxon>Betaproteobacteria</taxon>
        <taxon>Burkholderiales</taxon>
        <taxon>Comamonadaceae</taxon>
        <taxon>Corticibacter</taxon>
    </lineage>
</organism>
<dbReference type="OrthoDB" id="193343at2"/>
<evidence type="ECO:0000313" key="2">
    <source>
        <dbReference type="EMBL" id="RMX05032.1"/>
    </source>
</evidence>
<dbReference type="RefSeq" id="WP_122230522.1">
    <property type="nucleotide sequence ID" value="NZ_RDQO01000004.1"/>
</dbReference>
<reference evidence="2 3" key="1">
    <citation type="submission" date="2018-10" db="EMBL/GenBank/DDBJ databases">
        <title>Draft genome of Cortibacter populi DSM10536.</title>
        <authorList>
            <person name="Bernier A.-M."/>
            <person name="Bernard K."/>
        </authorList>
    </citation>
    <scope>NUCLEOTIDE SEQUENCE [LARGE SCALE GENOMIC DNA]</scope>
    <source>
        <strain evidence="2 3">DSM 105136</strain>
    </source>
</reference>
<protein>
    <submittedName>
        <fullName evidence="2">HdeD family acid-resistance protein</fullName>
    </submittedName>
</protein>
<keyword evidence="1" id="KW-0472">Membrane</keyword>
<dbReference type="EMBL" id="RDQO01000004">
    <property type="protein sequence ID" value="RMX05032.1"/>
    <property type="molecule type" value="Genomic_DNA"/>
</dbReference>